<comment type="subcellular location">
    <subcellularLocation>
        <location evidence="1">Membrane</location>
        <topology evidence="1">Multi-pass membrane protein</topology>
    </subcellularLocation>
</comment>
<organism evidence="9 10">
    <name type="scientific">Mollisia scopiformis</name>
    <name type="common">Conifer needle endophyte fungus</name>
    <name type="synonym">Phialocephala scopiformis</name>
    <dbReference type="NCBI Taxonomy" id="149040"/>
    <lineage>
        <taxon>Eukaryota</taxon>
        <taxon>Fungi</taxon>
        <taxon>Dikarya</taxon>
        <taxon>Ascomycota</taxon>
        <taxon>Pezizomycotina</taxon>
        <taxon>Leotiomycetes</taxon>
        <taxon>Helotiales</taxon>
        <taxon>Mollisiaceae</taxon>
        <taxon>Mollisia</taxon>
    </lineage>
</organism>
<feature type="transmembrane region" description="Helical" evidence="7">
    <location>
        <begin position="124"/>
        <end position="146"/>
    </location>
</feature>
<feature type="transmembrane region" description="Helical" evidence="7">
    <location>
        <begin position="316"/>
        <end position="340"/>
    </location>
</feature>
<evidence type="ECO:0000256" key="5">
    <source>
        <dbReference type="ARBA" id="ARBA00022989"/>
    </source>
</evidence>
<dbReference type="KEGG" id="psco:LY89DRAFT_779781"/>
<dbReference type="RefSeq" id="XP_018074243.1">
    <property type="nucleotide sequence ID" value="XM_018222325.1"/>
</dbReference>
<keyword evidence="5 7" id="KW-1133">Transmembrane helix</keyword>
<protein>
    <submittedName>
        <fullName evidence="9">Amino acid transporter</fullName>
    </submittedName>
</protein>
<dbReference type="InterPro" id="IPR050524">
    <property type="entry name" value="APC_YAT"/>
</dbReference>
<dbReference type="PANTHER" id="PTHR43341:SF1">
    <property type="entry name" value="GENERAL AMINO-ACID PERMEASE GAP1"/>
    <property type="match status" value="1"/>
</dbReference>
<dbReference type="EMBL" id="KQ947410">
    <property type="protein sequence ID" value="KUJ19888.1"/>
    <property type="molecule type" value="Genomic_DNA"/>
</dbReference>
<evidence type="ECO:0000256" key="4">
    <source>
        <dbReference type="ARBA" id="ARBA00022970"/>
    </source>
</evidence>
<dbReference type="InParanoid" id="A0A194XI99"/>
<proteinExistence type="predicted"/>
<keyword evidence="10" id="KW-1185">Reference proteome</keyword>
<feature type="transmembrane region" description="Helical" evidence="7">
    <location>
        <begin position="367"/>
        <end position="386"/>
    </location>
</feature>
<feature type="transmembrane region" description="Helical" evidence="7">
    <location>
        <begin position="228"/>
        <end position="249"/>
    </location>
</feature>
<dbReference type="GO" id="GO:0015171">
    <property type="term" value="F:amino acid transmembrane transporter activity"/>
    <property type="evidence" value="ECO:0007669"/>
    <property type="project" value="TreeGrafter"/>
</dbReference>
<dbReference type="OrthoDB" id="3900342at2759"/>
<dbReference type="PANTHER" id="PTHR43341">
    <property type="entry name" value="AMINO ACID PERMEASE"/>
    <property type="match status" value="1"/>
</dbReference>
<feature type="transmembrane region" description="Helical" evidence="7">
    <location>
        <begin position="269"/>
        <end position="291"/>
    </location>
</feature>
<dbReference type="Proteomes" id="UP000070700">
    <property type="component" value="Unassembled WGS sequence"/>
</dbReference>
<keyword evidence="2" id="KW-0813">Transport</keyword>
<evidence type="ECO:0000259" key="8">
    <source>
        <dbReference type="Pfam" id="PF00324"/>
    </source>
</evidence>
<keyword evidence="4" id="KW-0029">Amino-acid transport</keyword>
<feature type="transmembrane region" description="Helical" evidence="7">
    <location>
        <begin position="67"/>
        <end position="88"/>
    </location>
</feature>
<name>A0A194XI99_MOLSC</name>
<feature type="transmembrane region" description="Helical" evidence="7">
    <location>
        <begin position="43"/>
        <end position="61"/>
    </location>
</feature>
<dbReference type="GO" id="GO:0016020">
    <property type="term" value="C:membrane"/>
    <property type="evidence" value="ECO:0007669"/>
    <property type="project" value="UniProtKB-SubCell"/>
</dbReference>
<evidence type="ECO:0000313" key="9">
    <source>
        <dbReference type="EMBL" id="KUJ19888.1"/>
    </source>
</evidence>
<feature type="transmembrane region" description="Helical" evidence="7">
    <location>
        <begin position="392"/>
        <end position="413"/>
    </location>
</feature>
<feature type="transmembrane region" description="Helical" evidence="7">
    <location>
        <begin position="152"/>
        <end position="173"/>
    </location>
</feature>
<evidence type="ECO:0000256" key="1">
    <source>
        <dbReference type="ARBA" id="ARBA00004141"/>
    </source>
</evidence>
<dbReference type="GeneID" id="28832051"/>
<feature type="transmembrane region" description="Helical" evidence="7">
    <location>
        <begin position="434"/>
        <end position="462"/>
    </location>
</feature>
<gene>
    <name evidence="9" type="ORF">LY89DRAFT_779781</name>
</gene>
<dbReference type="Pfam" id="PF00324">
    <property type="entry name" value="AA_permease"/>
    <property type="match status" value="1"/>
</dbReference>
<dbReference type="Gene3D" id="1.20.1740.10">
    <property type="entry name" value="Amino acid/polyamine transporter I"/>
    <property type="match status" value="1"/>
</dbReference>
<sequence>MADEKKGGDIAVQGSSVGDIEPGQVEVAEQENYGWNRGLSPRAVIMLSLGGGIGTGLWVGTGTALSAAGPAGCAIAYTLVALAIYIEFMSIGEMTCYKPVHGGYIRQTMEYVDQAAAFAMGMNFWFSWVMIIPAEVIACISVLKYWEAPRAFPMAAYISIFLVIAAIPNLFPVRFYGHVEIFMSILKVLAIVSCMCFMFIMASGGLAATHGPLVFHYWKSPAAFNNGLKGICKALLQAAFSCTSAGWVAMTAGEMRDPRRTVKRSIKPLFYRSFTFFVVNIWLIGMCIPYDDPDLSNSGTLASPFILAVRDGGSPIFAHILNGLVFVTVLSCGVTSYYVCSRAMTHMSDLGIIHSFFGRKDEAGRPWVALIVSGILGGGLTYLNLNSTAKQVYSWFSSLVGVASFCNWILIYLSHIRFRRGLKAQGIDYKTLPFYTMIAPYAQYFGIVLVICFLAAQLYFAIFPFSGKPSAENFFSTYITVPLFIIDYFAYKWYFGTKIVPLKEMDFTPAEYFDKIDRDEAEAELANPSPKLTILDRIWDLRKSIIG</sequence>
<dbReference type="PIRSF" id="PIRSF006060">
    <property type="entry name" value="AA_transporter"/>
    <property type="match status" value="1"/>
</dbReference>
<accession>A0A194XI99</accession>
<evidence type="ECO:0000256" key="3">
    <source>
        <dbReference type="ARBA" id="ARBA00022692"/>
    </source>
</evidence>
<evidence type="ECO:0000256" key="6">
    <source>
        <dbReference type="ARBA" id="ARBA00023136"/>
    </source>
</evidence>
<evidence type="ECO:0000313" key="10">
    <source>
        <dbReference type="Proteomes" id="UP000070700"/>
    </source>
</evidence>
<dbReference type="InterPro" id="IPR004841">
    <property type="entry name" value="AA-permease/SLC12A_dom"/>
</dbReference>
<feature type="transmembrane region" description="Helical" evidence="7">
    <location>
        <begin position="474"/>
        <end position="495"/>
    </location>
</feature>
<keyword evidence="6 7" id="KW-0472">Membrane</keyword>
<evidence type="ECO:0000256" key="7">
    <source>
        <dbReference type="SAM" id="Phobius"/>
    </source>
</evidence>
<feature type="transmembrane region" description="Helical" evidence="7">
    <location>
        <begin position="185"/>
        <end position="208"/>
    </location>
</feature>
<feature type="domain" description="Amino acid permease/ SLC12A" evidence="8">
    <location>
        <begin position="44"/>
        <end position="499"/>
    </location>
</feature>
<reference evidence="9 10" key="1">
    <citation type="submission" date="2015-10" db="EMBL/GenBank/DDBJ databases">
        <title>Full genome of DAOMC 229536 Phialocephala scopiformis, a fungal endophyte of spruce producing the potent anti-insectan compound rugulosin.</title>
        <authorList>
            <consortium name="DOE Joint Genome Institute"/>
            <person name="Walker A.K."/>
            <person name="Frasz S.L."/>
            <person name="Seifert K.A."/>
            <person name="Miller J.D."/>
            <person name="Mondo S.J."/>
            <person name="Labutti K."/>
            <person name="Lipzen A."/>
            <person name="Dockter R."/>
            <person name="Kennedy M."/>
            <person name="Grigoriev I.V."/>
            <person name="Spatafora J.W."/>
        </authorList>
    </citation>
    <scope>NUCLEOTIDE SEQUENCE [LARGE SCALE GENOMIC DNA]</scope>
    <source>
        <strain evidence="9 10">CBS 120377</strain>
    </source>
</reference>
<keyword evidence="3 7" id="KW-0812">Transmembrane</keyword>
<dbReference type="AlphaFoldDB" id="A0A194XI99"/>
<evidence type="ECO:0000256" key="2">
    <source>
        <dbReference type="ARBA" id="ARBA00022448"/>
    </source>
</evidence>